<reference evidence="2" key="1">
    <citation type="journal article" date="2019" name="Int. J. Syst. Evol. Microbiol.">
        <title>The Global Catalogue of Microorganisms (GCM) 10K type strain sequencing project: providing services to taxonomists for standard genome sequencing and annotation.</title>
        <authorList>
            <consortium name="The Broad Institute Genomics Platform"/>
            <consortium name="The Broad Institute Genome Sequencing Center for Infectious Disease"/>
            <person name="Wu L."/>
            <person name="Ma J."/>
        </authorList>
    </citation>
    <scope>NUCLEOTIDE SEQUENCE [LARGE SCALE GENOMIC DNA]</scope>
    <source>
        <strain evidence="2">IBRC-M 10906</strain>
    </source>
</reference>
<gene>
    <name evidence="1" type="ORF">ACFS2C_02565</name>
</gene>
<proteinExistence type="predicted"/>
<dbReference type="RefSeq" id="WP_377383715.1">
    <property type="nucleotide sequence ID" value="NZ_JBHSAN010000001.1"/>
</dbReference>
<dbReference type="Proteomes" id="UP001597478">
    <property type="component" value="Unassembled WGS sequence"/>
</dbReference>
<dbReference type="InterPro" id="IPR029068">
    <property type="entry name" value="Glyas_Bleomycin-R_OHBP_Dase"/>
</dbReference>
<keyword evidence="2" id="KW-1185">Reference proteome</keyword>
<comment type="caution">
    <text evidence="1">The sequence shown here is derived from an EMBL/GenBank/DDBJ whole genome shotgun (WGS) entry which is preliminary data.</text>
</comment>
<evidence type="ECO:0000313" key="1">
    <source>
        <dbReference type="EMBL" id="MFD2798272.1"/>
    </source>
</evidence>
<sequence>MTFMPYHAGIVVSDLRVAVDDLSSRLGYTFNEPTKLSVHEAEDRVSGVTGPLDMLVTYTREGPFRLEVIECHSGGVYAPDNHGLHHLGVWEPAPDERLRRLEEAGDPVDAVFRQRDGSISVIYARSSTDTATRIEYVSERQRERLERWFETGVLS</sequence>
<dbReference type="Gene3D" id="3.10.180.10">
    <property type="entry name" value="2,3-Dihydroxybiphenyl 1,2-Dioxygenase, domain 1"/>
    <property type="match status" value="1"/>
</dbReference>
<dbReference type="Pfam" id="PF13669">
    <property type="entry name" value="Glyoxalase_4"/>
    <property type="match status" value="1"/>
</dbReference>
<dbReference type="SUPFAM" id="SSF54593">
    <property type="entry name" value="Glyoxalase/Bleomycin resistance protein/Dihydroxybiphenyl dioxygenase"/>
    <property type="match status" value="1"/>
</dbReference>
<evidence type="ECO:0000313" key="2">
    <source>
        <dbReference type="Proteomes" id="UP001597478"/>
    </source>
</evidence>
<protein>
    <submittedName>
        <fullName evidence="1">VOC family protein</fullName>
    </submittedName>
</protein>
<accession>A0ABW5W389</accession>
<dbReference type="EMBL" id="JBHUOF010000003">
    <property type="protein sequence ID" value="MFD2798272.1"/>
    <property type="molecule type" value="Genomic_DNA"/>
</dbReference>
<organism evidence="1 2">
    <name type="scientific">Prauserella oleivorans</name>
    <dbReference type="NCBI Taxonomy" id="1478153"/>
    <lineage>
        <taxon>Bacteria</taxon>
        <taxon>Bacillati</taxon>
        <taxon>Actinomycetota</taxon>
        <taxon>Actinomycetes</taxon>
        <taxon>Pseudonocardiales</taxon>
        <taxon>Pseudonocardiaceae</taxon>
        <taxon>Prauserella</taxon>
    </lineage>
</organism>
<name>A0ABW5W389_9PSEU</name>